<dbReference type="InterPro" id="IPR050194">
    <property type="entry name" value="Glycosyltransferase_grp1"/>
</dbReference>
<dbReference type="Pfam" id="PF13439">
    <property type="entry name" value="Glyco_transf_4"/>
    <property type="match status" value="1"/>
</dbReference>
<evidence type="ECO:0000313" key="4">
    <source>
        <dbReference type="Proteomes" id="UP000072421"/>
    </source>
</evidence>
<dbReference type="CDD" id="cd03795">
    <property type="entry name" value="GT4_WfcD-like"/>
    <property type="match status" value="1"/>
</dbReference>
<feature type="domain" description="Glycosyl transferase family 1" evidence="1">
    <location>
        <begin position="185"/>
        <end position="345"/>
    </location>
</feature>
<protein>
    <submittedName>
        <fullName evidence="3">Glycosyl transferases group 1 family protein</fullName>
    </submittedName>
</protein>
<gene>
    <name evidence="3" type="ORF">CFter6_1415</name>
</gene>
<dbReference type="InterPro" id="IPR001296">
    <property type="entry name" value="Glyco_trans_1"/>
</dbReference>
<dbReference type="RefSeq" id="WP_061539259.1">
    <property type="nucleotide sequence ID" value="NZ_CP013232.1"/>
</dbReference>
<dbReference type="OrthoDB" id="9802525at2"/>
<dbReference type="SUPFAM" id="SSF53756">
    <property type="entry name" value="UDP-Glycosyltransferase/glycogen phosphorylase"/>
    <property type="match status" value="1"/>
</dbReference>
<dbReference type="Proteomes" id="UP000072421">
    <property type="component" value="Chromosome"/>
</dbReference>
<accession>A0A127P8Y8</accession>
<dbReference type="Gene3D" id="3.40.50.2000">
    <property type="entry name" value="Glycogen Phosphorylase B"/>
    <property type="match status" value="2"/>
</dbReference>
<dbReference type="PANTHER" id="PTHR45947">
    <property type="entry name" value="SULFOQUINOVOSYL TRANSFERASE SQD2"/>
    <property type="match status" value="1"/>
</dbReference>
<dbReference type="EMBL" id="CP013232">
    <property type="protein sequence ID" value="AMO94125.1"/>
    <property type="molecule type" value="Genomic_DNA"/>
</dbReference>
<dbReference type="PANTHER" id="PTHR45947:SF3">
    <property type="entry name" value="SULFOQUINOVOSYL TRANSFERASE SQD2"/>
    <property type="match status" value="1"/>
</dbReference>
<dbReference type="AlphaFoldDB" id="A0A127P8Y8"/>
<proteinExistence type="predicted"/>
<keyword evidence="3" id="KW-0808">Transferase</keyword>
<reference evidence="3 4" key="1">
    <citation type="submission" date="2015-11" db="EMBL/GenBank/DDBJ databases">
        <title>Exploring the genomic traits of fungus-feeding bacterial genus Collimonas.</title>
        <authorList>
            <person name="Song C."/>
            <person name="Schmidt R."/>
            <person name="de Jager V."/>
            <person name="Krzyzanowska D."/>
            <person name="Jongedijk E."/>
            <person name="Cankar K."/>
            <person name="Beekwilder J."/>
            <person name="van Veen A."/>
            <person name="de Boer W."/>
            <person name="van Veen J.A."/>
            <person name="Garbeva P."/>
        </authorList>
    </citation>
    <scope>NUCLEOTIDE SEQUENCE [LARGE SCALE GENOMIC DNA]</scope>
    <source>
        <strain evidence="3 4">Ter6</strain>
    </source>
</reference>
<sequence length="382" mass="42903">MRVLHFYKTYQSESYGGIEQTIYQLCKCSPASGTESEVLTLSDDPDPAELMYDGHKVHRVKLDLQIASTGFSLSALKRFAQLAAEVDIVHYHFPWPFMDLAHFVTRMNKPSVVTYHSDIVRYKTLLQLYRPLMHRFLNSVDAIVATSPNYLQTSSVLAGYKDKTQVIPIGLDKSNYPTPSTALTEKWQKQIGGRFFLFVGAIRYYKGLHILLDAARGTDYPIVIVGAGPIEQELKQRVQEQGLRNVIFLGVVSDEDKVALLQLCYAIVFPSHLRSEAFGISLLEGAMYGKPMISSEIGTGTSYINNHRETGLVVPPSDPEAFRLAMQQLWDDPELARTMGARAQARYHKLFTARVMGESYAGLYRDVLQIHGQAETQVSLEA</sequence>
<dbReference type="InterPro" id="IPR028098">
    <property type="entry name" value="Glyco_trans_4-like_N"/>
</dbReference>
<dbReference type="PATRIC" id="fig|158899.10.peg.1426"/>
<name>A0A127P8Y8_9BURK</name>
<evidence type="ECO:0000259" key="2">
    <source>
        <dbReference type="Pfam" id="PF13439"/>
    </source>
</evidence>
<dbReference type="Pfam" id="PF00534">
    <property type="entry name" value="Glycos_transf_1"/>
    <property type="match status" value="1"/>
</dbReference>
<evidence type="ECO:0000259" key="1">
    <source>
        <dbReference type="Pfam" id="PF00534"/>
    </source>
</evidence>
<evidence type="ECO:0000313" key="3">
    <source>
        <dbReference type="EMBL" id="AMO94125.1"/>
    </source>
</evidence>
<feature type="domain" description="Glycosyltransferase subfamily 4-like N-terminal" evidence="2">
    <location>
        <begin position="15"/>
        <end position="173"/>
    </location>
</feature>
<organism evidence="3">
    <name type="scientific">Collimonas fungivorans</name>
    <dbReference type="NCBI Taxonomy" id="158899"/>
    <lineage>
        <taxon>Bacteria</taxon>
        <taxon>Pseudomonadati</taxon>
        <taxon>Pseudomonadota</taxon>
        <taxon>Betaproteobacteria</taxon>
        <taxon>Burkholderiales</taxon>
        <taxon>Oxalobacteraceae</taxon>
        <taxon>Collimonas</taxon>
    </lineage>
</organism>
<dbReference type="GO" id="GO:0016757">
    <property type="term" value="F:glycosyltransferase activity"/>
    <property type="evidence" value="ECO:0007669"/>
    <property type="project" value="InterPro"/>
</dbReference>